<dbReference type="EMBL" id="SXDP01000002">
    <property type="protein sequence ID" value="NEZ46475.1"/>
    <property type="molecule type" value="Genomic_DNA"/>
</dbReference>
<dbReference type="GO" id="GO:0046872">
    <property type="term" value="F:metal ion binding"/>
    <property type="evidence" value="ECO:0007669"/>
    <property type="project" value="InterPro"/>
</dbReference>
<name>A0A6M0R8B2_9CLOT</name>
<reference evidence="2 3" key="1">
    <citation type="submission" date="2019-04" db="EMBL/GenBank/DDBJ databases">
        <title>Genome sequencing of Clostridium botulinum Groups I-IV and Clostridium butyricum.</title>
        <authorList>
            <person name="Brunt J."/>
            <person name="Van Vliet A.H.M."/>
            <person name="Stringer S.C."/>
            <person name="Carter A.T."/>
            <person name="Peck M.W."/>
        </authorList>
    </citation>
    <scope>NUCLEOTIDE SEQUENCE [LARGE SCALE GENOMIC DNA]</scope>
    <source>
        <strain evidence="2 3">IFR 18/094</strain>
    </source>
</reference>
<dbReference type="Proteomes" id="UP000473885">
    <property type="component" value="Unassembled WGS sequence"/>
</dbReference>
<organism evidence="2 3">
    <name type="scientific">Clostridium niameyense</name>
    <dbReference type="NCBI Taxonomy" id="1622073"/>
    <lineage>
        <taxon>Bacteria</taxon>
        <taxon>Bacillati</taxon>
        <taxon>Bacillota</taxon>
        <taxon>Clostridia</taxon>
        <taxon>Eubacteriales</taxon>
        <taxon>Clostridiaceae</taxon>
        <taxon>Clostridium</taxon>
    </lineage>
</organism>
<evidence type="ECO:0000313" key="3">
    <source>
        <dbReference type="Proteomes" id="UP000473885"/>
    </source>
</evidence>
<accession>A0A6M0R8B2</accession>
<feature type="domain" description="Rubrerythrin diiron-binding" evidence="1">
    <location>
        <begin position="14"/>
        <end position="133"/>
    </location>
</feature>
<gene>
    <name evidence="2" type="ORF">FDF74_04500</name>
</gene>
<evidence type="ECO:0000259" key="1">
    <source>
        <dbReference type="Pfam" id="PF02915"/>
    </source>
</evidence>
<dbReference type="CDD" id="cd00657">
    <property type="entry name" value="Ferritin_like"/>
    <property type="match status" value="1"/>
</dbReference>
<keyword evidence="3" id="KW-1185">Reference proteome</keyword>
<protein>
    <submittedName>
        <fullName evidence="2">Ferritin-like domain-containing protein</fullName>
    </submittedName>
</protein>
<dbReference type="Gene3D" id="1.20.1260.10">
    <property type="match status" value="1"/>
</dbReference>
<evidence type="ECO:0000313" key="2">
    <source>
        <dbReference type="EMBL" id="NEZ46475.1"/>
    </source>
</evidence>
<dbReference type="OrthoDB" id="573482at2"/>
<dbReference type="InterPro" id="IPR003251">
    <property type="entry name" value="Rr_diiron-bd_dom"/>
</dbReference>
<dbReference type="Pfam" id="PF02915">
    <property type="entry name" value="Rubrerythrin"/>
    <property type="match status" value="1"/>
</dbReference>
<dbReference type="GO" id="GO:0016491">
    <property type="term" value="F:oxidoreductase activity"/>
    <property type="evidence" value="ECO:0007669"/>
    <property type="project" value="InterPro"/>
</dbReference>
<proteinExistence type="predicted"/>
<comment type="caution">
    <text evidence="2">The sequence shown here is derived from an EMBL/GenBank/DDBJ whole genome shotgun (WGS) entry which is preliminary data.</text>
</comment>
<dbReference type="InterPro" id="IPR012347">
    <property type="entry name" value="Ferritin-like"/>
</dbReference>
<dbReference type="AlphaFoldDB" id="A0A6M0R8B2"/>
<dbReference type="InterPro" id="IPR009078">
    <property type="entry name" value="Ferritin-like_SF"/>
</dbReference>
<dbReference type="SUPFAM" id="SSF47240">
    <property type="entry name" value="Ferritin-like"/>
    <property type="match status" value="1"/>
</dbReference>
<sequence>MDFTKSALERSLKLVKEAIAGEREDELFYDYLISKAPTKEQKDIITSIRNDEIKHRKLFRQIYKAFTGMDVGEVSEEKFQKPKSYIDGIKRALFNELKAMEKYRIIRQGLPSRCYRDVVFEILTDEIKHAIKYNYILNLNLSKKDKKKDMCDRLDCNEMRSIMW</sequence>